<reference evidence="2" key="2">
    <citation type="submission" date="2020-05" db="UniProtKB">
        <authorList>
            <consortium name="EnsemblMetazoa"/>
        </authorList>
    </citation>
    <scope>IDENTIFICATION</scope>
</reference>
<keyword evidence="1" id="KW-0251">Elongation factor</keyword>
<name>A0A084VYD6_ANOSI</name>
<dbReference type="EMBL" id="ATLV01018358">
    <property type="status" value="NOT_ANNOTATED_CDS"/>
    <property type="molecule type" value="Genomic_DNA"/>
</dbReference>
<dbReference type="AlphaFoldDB" id="A0A084VYD6"/>
<proteinExistence type="predicted"/>
<dbReference type="EMBL" id="KE525231">
    <property type="protein sequence ID" value="KFB42980.1"/>
    <property type="molecule type" value="Genomic_DNA"/>
</dbReference>
<evidence type="ECO:0000313" key="3">
    <source>
        <dbReference type="Proteomes" id="UP000030765"/>
    </source>
</evidence>
<dbReference type="GO" id="GO:0003746">
    <property type="term" value="F:translation elongation factor activity"/>
    <property type="evidence" value="ECO:0007669"/>
    <property type="project" value="UniProtKB-KW"/>
</dbReference>
<dbReference type="EnsemblMetazoa" id="ASIC010856-RA">
    <property type="protein sequence ID" value="ASIC010856-PA"/>
    <property type="gene ID" value="ASIC010856"/>
</dbReference>
<evidence type="ECO:0000313" key="1">
    <source>
        <dbReference type="EMBL" id="KFB42980.1"/>
    </source>
</evidence>
<sequence>MIHGFFHPTPSPQTAPPLEVMSEWQRESPCDAEETVSFETTFKALFTHP</sequence>
<dbReference type="Proteomes" id="UP000030765">
    <property type="component" value="Unassembled WGS sequence"/>
</dbReference>
<keyword evidence="3" id="KW-1185">Reference proteome</keyword>
<reference evidence="1 3" key="1">
    <citation type="journal article" date="2014" name="BMC Genomics">
        <title>Genome sequence of Anopheles sinensis provides insight into genetics basis of mosquito competence for malaria parasites.</title>
        <authorList>
            <person name="Zhou D."/>
            <person name="Zhang D."/>
            <person name="Ding G."/>
            <person name="Shi L."/>
            <person name="Hou Q."/>
            <person name="Ye Y."/>
            <person name="Xu Y."/>
            <person name="Zhou H."/>
            <person name="Xiong C."/>
            <person name="Li S."/>
            <person name="Yu J."/>
            <person name="Hong S."/>
            <person name="Yu X."/>
            <person name="Zou P."/>
            <person name="Chen C."/>
            <person name="Chang X."/>
            <person name="Wang W."/>
            <person name="Lv Y."/>
            <person name="Sun Y."/>
            <person name="Ma L."/>
            <person name="Shen B."/>
            <person name="Zhu C."/>
        </authorList>
    </citation>
    <scope>NUCLEOTIDE SEQUENCE [LARGE SCALE GENOMIC DNA]</scope>
</reference>
<accession>A0A084VYD6</accession>
<gene>
    <name evidence="1" type="ORF">ZHAS_00010856</name>
</gene>
<dbReference type="VEuPathDB" id="VectorBase:ASIC010856"/>
<keyword evidence="1" id="KW-0648">Protein biosynthesis</keyword>
<evidence type="ECO:0000313" key="2">
    <source>
        <dbReference type="EnsemblMetazoa" id="ASIC010856-PA"/>
    </source>
</evidence>
<organism evidence="1">
    <name type="scientific">Anopheles sinensis</name>
    <name type="common">Mosquito</name>
    <dbReference type="NCBI Taxonomy" id="74873"/>
    <lineage>
        <taxon>Eukaryota</taxon>
        <taxon>Metazoa</taxon>
        <taxon>Ecdysozoa</taxon>
        <taxon>Arthropoda</taxon>
        <taxon>Hexapoda</taxon>
        <taxon>Insecta</taxon>
        <taxon>Pterygota</taxon>
        <taxon>Neoptera</taxon>
        <taxon>Endopterygota</taxon>
        <taxon>Diptera</taxon>
        <taxon>Nematocera</taxon>
        <taxon>Culicoidea</taxon>
        <taxon>Culicidae</taxon>
        <taxon>Anophelinae</taxon>
        <taxon>Anopheles</taxon>
    </lineage>
</organism>
<protein>
    <submittedName>
        <fullName evidence="1 2">Elongation factor G</fullName>
    </submittedName>
</protein>